<keyword evidence="2" id="KW-0472">Membrane</keyword>
<name>A0AB34JUR4_PRYPA</name>
<evidence type="ECO:0000256" key="1">
    <source>
        <dbReference type="SAM" id="MobiDB-lite"/>
    </source>
</evidence>
<dbReference type="InterPro" id="IPR018883">
    <property type="entry name" value="Delta_CA"/>
</dbReference>
<keyword evidence="4" id="KW-1185">Reference proteome</keyword>
<comment type="caution">
    <text evidence="3">The sequence shown here is derived from an EMBL/GenBank/DDBJ whole genome shotgun (WGS) entry which is preliminary data.</text>
</comment>
<dbReference type="EMBL" id="JBGBPQ010000004">
    <property type="protein sequence ID" value="KAL1526034.1"/>
    <property type="molecule type" value="Genomic_DNA"/>
</dbReference>
<feature type="transmembrane region" description="Helical" evidence="2">
    <location>
        <begin position="250"/>
        <end position="274"/>
    </location>
</feature>
<protein>
    <submittedName>
        <fullName evidence="3">Uncharacterized protein</fullName>
    </submittedName>
</protein>
<proteinExistence type="predicted"/>
<keyword evidence="2" id="KW-0812">Transmembrane</keyword>
<evidence type="ECO:0000313" key="3">
    <source>
        <dbReference type="EMBL" id="KAL1526034.1"/>
    </source>
</evidence>
<feature type="region of interest" description="Disordered" evidence="1">
    <location>
        <begin position="1"/>
        <end position="26"/>
    </location>
</feature>
<gene>
    <name evidence="3" type="ORF">AB1Y20_020855</name>
</gene>
<evidence type="ECO:0000256" key="2">
    <source>
        <dbReference type="SAM" id="Phobius"/>
    </source>
</evidence>
<organism evidence="3 4">
    <name type="scientific">Prymnesium parvum</name>
    <name type="common">Toxic golden alga</name>
    <dbReference type="NCBI Taxonomy" id="97485"/>
    <lineage>
        <taxon>Eukaryota</taxon>
        <taxon>Haptista</taxon>
        <taxon>Haptophyta</taxon>
        <taxon>Prymnesiophyceae</taxon>
        <taxon>Prymnesiales</taxon>
        <taxon>Prymnesiaceae</taxon>
        <taxon>Prymnesium</taxon>
    </lineage>
</organism>
<reference evidence="3 4" key="1">
    <citation type="journal article" date="2024" name="Science">
        <title>Giant polyketide synthase enzymes in the biosynthesis of giant marine polyether toxins.</title>
        <authorList>
            <person name="Fallon T.R."/>
            <person name="Shende V.V."/>
            <person name="Wierzbicki I.H."/>
            <person name="Pendleton A.L."/>
            <person name="Watervoot N.F."/>
            <person name="Auber R.P."/>
            <person name="Gonzalez D.J."/>
            <person name="Wisecaver J.H."/>
            <person name="Moore B.S."/>
        </authorList>
    </citation>
    <scope>NUCLEOTIDE SEQUENCE [LARGE SCALE GENOMIC DNA]</scope>
    <source>
        <strain evidence="3 4">12B1</strain>
    </source>
</reference>
<evidence type="ECO:0000313" key="4">
    <source>
        <dbReference type="Proteomes" id="UP001515480"/>
    </source>
</evidence>
<dbReference type="Proteomes" id="UP001515480">
    <property type="component" value="Unassembled WGS sequence"/>
</dbReference>
<keyword evidence="2" id="KW-1133">Transmembrane helix</keyword>
<feature type="transmembrane region" description="Helical" evidence="2">
    <location>
        <begin position="174"/>
        <end position="196"/>
    </location>
</feature>
<accession>A0AB34JUR4</accession>
<feature type="transmembrane region" description="Helical" evidence="2">
    <location>
        <begin position="208"/>
        <end position="230"/>
    </location>
</feature>
<feature type="transmembrane region" description="Helical" evidence="2">
    <location>
        <begin position="48"/>
        <end position="66"/>
    </location>
</feature>
<feature type="transmembrane region" description="Helical" evidence="2">
    <location>
        <begin position="286"/>
        <end position="307"/>
    </location>
</feature>
<sequence>MTSKTPATEEVMQKKQPESDEPMAEAVEPRKVKVEFGATAIASKLSHVLAVVVAAVIALCVSAVLADGTSVVKLRAVRELSVITSPEYKKDGFDHRLDELLGQTYGIGLHHDQSGRSWTHIGAEKTLKNLLADLGAPVVGAALPRVIMTDALKHPVALLGCKDLQMAGLTAMSFGFIAETVAVVMVIFHALALAGLLPATVVKPVAGLVWLTLSAGFFIVVLLAVGIYTANWECDQPIIPSIRISDHFDYNYGFPFAVIGYIASLLVFVVTVFFMGQKASKSVVKAGVSLVFGLILVGAGVIIVMAANGALDGAGPVDESINPCDGQKPYHSGPGDNYFENTDCFKDSVVQTLEQAGGNVTKGYKGGLSSGDRVPITESYESAGLCPVNVHWHLGAEHLSVGEYDEKGSGPASGHRRQLEEGERKGFQCHHYKASDAKFNTPYNWQHCSGMHVGETYEIHWPHSAAGACGTKYQYQTPFYDGVFCKDGIITIAPLNTYEKIGVQSQTFVIVNDDSPEYYYPDLIKGMIVSGNKGTDMAMYTGSTTGTTRDNTICSRYTPITWQVDRKCHLISASSFDKLCADMKEMADDMSDDLHAHGARELVSHNLTADNQQRRK</sequence>
<dbReference type="AlphaFoldDB" id="A0AB34JUR4"/>
<dbReference type="Pfam" id="PF10563">
    <property type="entry name" value="CA_like"/>
    <property type="match status" value="1"/>
</dbReference>